<evidence type="ECO:0000256" key="8">
    <source>
        <dbReference type="ARBA" id="ARBA00093421"/>
    </source>
</evidence>
<sequence length="236" mass="27414">MKAEILSIWKFCVACPSLAFISCLFLSLWTDWERSVNTQCVKDGKTHHPYNLLPSISMMISDRQPMEFIWRAAIGLHSFPRLFLGVYFRQKHLHLIGNKSRVNLMYFFYFLDILALIGLTYVQSNEWFIVHAISFGTFLSASPLFMITALSCVNVGHGAYRSRKRTFLLHLSSTFVTLFLYHHHNSTCNDFVYTFFALFEYIIVFSNIYFHFLFGSEFGTSTISIQSGPMYTPLPR</sequence>
<name>A0ABN7SKW1_OIKDI</name>
<dbReference type="InterPro" id="IPR039545">
    <property type="entry name" value="PGAP2"/>
</dbReference>
<accession>A0ABN7SKW1</accession>
<evidence type="ECO:0000256" key="5">
    <source>
        <dbReference type="ARBA" id="ARBA00022989"/>
    </source>
</evidence>
<proteinExistence type="inferred from homology"/>
<dbReference type="PANTHER" id="PTHR12892">
    <property type="entry name" value="FGF RECEPTOR ACTIVATING PROTEIN 1"/>
    <property type="match status" value="1"/>
</dbReference>
<comment type="function">
    <text evidence="8">Involved in the fatty acid remodeling steps of GPI-anchor maturation where the unsaturated acyl chain at sn-2 of inositol phosphate is replaced by a saturated stearoyl chain. May catalyze the second step of the fatty acid remodeling, by reacylating a lyso-GPI intermediate at sn-2 of inositol phosphate by a saturated chain. The fatty acid remodeling steps is critical for the integration of GPI-APs into lipid rafts.</text>
</comment>
<dbReference type="EMBL" id="OU015566">
    <property type="protein sequence ID" value="CAG5103450.1"/>
    <property type="molecule type" value="Genomic_DNA"/>
</dbReference>
<evidence type="ECO:0000313" key="13">
    <source>
        <dbReference type="EMBL" id="CAG5103450.1"/>
    </source>
</evidence>
<dbReference type="InterPro" id="IPR019402">
    <property type="entry name" value="CWH43_N"/>
</dbReference>
<evidence type="ECO:0000256" key="10">
    <source>
        <dbReference type="ARBA" id="ARBA00093676"/>
    </source>
</evidence>
<evidence type="ECO:0000256" key="2">
    <source>
        <dbReference type="ARBA" id="ARBA00007414"/>
    </source>
</evidence>
<dbReference type="Proteomes" id="UP001158576">
    <property type="component" value="Chromosome 1"/>
</dbReference>
<feature type="transmembrane region" description="Helical" evidence="11">
    <location>
        <begin position="68"/>
        <end position="88"/>
    </location>
</feature>
<comment type="similarity">
    <text evidence="2">Belongs to the PGAP2 family.</text>
</comment>
<evidence type="ECO:0000256" key="3">
    <source>
        <dbReference type="ARBA" id="ARBA00022502"/>
    </source>
</evidence>
<protein>
    <recommendedName>
        <fullName evidence="9">Acyltransferase PGAP2</fullName>
    </recommendedName>
    <alternativeName>
        <fullName evidence="10">Post-GPI attachment to proteins factor 2</fullName>
    </alternativeName>
</protein>
<evidence type="ECO:0000256" key="9">
    <source>
        <dbReference type="ARBA" id="ARBA00093632"/>
    </source>
</evidence>
<keyword evidence="7 11" id="KW-0472">Membrane</keyword>
<keyword evidence="4 11" id="KW-0812">Transmembrane</keyword>
<feature type="transmembrane region" description="Helical" evidence="11">
    <location>
        <begin position="104"/>
        <end position="122"/>
    </location>
</feature>
<evidence type="ECO:0000259" key="12">
    <source>
        <dbReference type="Pfam" id="PF10277"/>
    </source>
</evidence>
<reference evidence="13 14" key="1">
    <citation type="submission" date="2021-04" db="EMBL/GenBank/DDBJ databases">
        <authorList>
            <person name="Bliznina A."/>
        </authorList>
    </citation>
    <scope>NUCLEOTIDE SEQUENCE [LARGE SCALE GENOMIC DNA]</scope>
</reference>
<keyword evidence="6" id="KW-0333">Golgi apparatus</keyword>
<feature type="transmembrane region" description="Helical" evidence="11">
    <location>
        <begin position="191"/>
        <end position="214"/>
    </location>
</feature>
<keyword evidence="14" id="KW-1185">Reference proteome</keyword>
<feature type="transmembrane region" description="Helical" evidence="11">
    <location>
        <begin position="7"/>
        <end position="29"/>
    </location>
</feature>
<keyword evidence="3" id="KW-0337">GPI-anchor biosynthesis</keyword>
<comment type="subcellular location">
    <subcellularLocation>
        <location evidence="1">Golgi apparatus membrane</location>
        <topology evidence="1">Multi-pass membrane protein</topology>
    </subcellularLocation>
</comment>
<evidence type="ECO:0000256" key="1">
    <source>
        <dbReference type="ARBA" id="ARBA00004653"/>
    </source>
</evidence>
<dbReference type="Pfam" id="PF10277">
    <property type="entry name" value="Frag1"/>
    <property type="match status" value="1"/>
</dbReference>
<keyword evidence="5 11" id="KW-1133">Transmembrane helix</keyword>
<organism evidence="13 14">
    <name type="scientific">Oikopleura dioica</name>
    <name type="common">Tunicate</name>
    <dbReference type="NCBI Taxonomy" id="34765"/>
    <lineage>
        <taxon>Eukaryota</taxon>
        <taxon>Metazoa</taxon>
        <taxon>Chordata</taxon>
        <taxon>Tunicata</taxon>
        <taxon>Appendicularia</taxon>
        <taxon>Copelata</taxon>
        <taxon>Oikopleuridae</taxon>
        <taxon>Oikopleura</taxon>
    </lineage>
</organism>
<evidence type="ECO:0000256" key="11">
    <source>
        <dbReference type="SAM" id="Phobius"/>
    </source>
</evidence>
<feature type="domain" description="CWH43-like N-terminal" evidence="12">
    <location>
        <begin position="11"/>
        <end position="220"/>
    </location>
</feature>
<dbReference type="PANTHER" id="PTHR12892:SF11">
    <property type="entry name" value="POST-GPI ATTACHMENT TO PROTEINS FACTOR 2"/>
    <property type="match status" value="1"/>
</dbReference>
<feature type="transmembrane region" description="Helical" evidence="11">
    <location>
        <begin position="128"/>
        <end position="155"/>
    </location>
</feature>
<feature type="transmembrane region" description="Helical" evidence="11">
    <location>
        <begin position="167"/>
        <end position="185"/>
    </location>
</feature>
<evidence type="ECO:0000256" key="6">
    <source>
        <dbReference type="ARBA" id="ARBA00023034"/>
    </source>
</evidence>
<gene>
    <name evidence="13" type="ORF">OKIOD_LOCUS9543</name>
</gene>
<evidence type="ECO:0000256" key="4">
    <source>
        <dbReference type="ARBA" id="ARBA00022692"/>
    </source>
</evidence>
<evidence type="ECO:0000313" key="14">
    <source>
        <dbReference type="Proteomes" id="UP001158576"/>
    </source>
</evidence>
<dbReference type="PROSITE" id="PS51257">
    <property type="entry name" value="PROKAR_LIPOPROTEIN"/>
    <property type="match status" value="1"/>
</dbReference>
<evidence type="ECO:0000256" key="7">
    <source>
        <dbReference type="ARBA" id="ARBA00023136"/>
    </source>
</evidence>